<sequence>MLLAKQWARVAVYSTLAASVALTGCNKKEQAGGGAAAAGAQQMPPPEVTVVVAQKQAVEQTVDLAGRTAAYQISEVRPQVSGIIQKRLFVEGSYVREGQPLYSIDANTYQATVSNARAALNRQIANLNALKVKENRYRQLVGTNAISKQEYDDVAAQVALAQADVAASRATLENANISLGYATVRAPISGQTSSSNVTAGALVTAGQADPMVTVQQLDPIYVDISQSSADLLRLRQQMNQGQLSGADSSARVKLTLEDGSTYPVEGRLAFSGVSVDPSSGAVTLRAIFANPSHLLLPGMYVTAKLVQGVNNNAYLIPQQSVMRTPQGQATVYVVNPQGEVQLKTVQTVGTQGDKWIVTSGLDDGDRVIYEGILKVKPGAKVKTVLAGANPQGAASGAASTNATGTNSASSTAANSNAANGSAPAGQTNNTSQPAQKAGQGAGTSAQS</sequence>
<dbReference type="PANTHER" id="PTHR30158">
    <property type="entry name" value="ACRA/E-RELATED COMPONENT OF DRUG EFFLUX TRANSPORTER"/>
    <property type="match status" value="1"/>
</dbReference>
<organism evidence="8 9">
    <name type="scientific">Alkanindiges hydrocarboniclasticus</name>
    <dbReference type="NCBI Taxonomy" id="1907941"/>
    <lineage>
        <taxon>Bacteria</taxon>
        <taxon>Pseudomonadati</taxon>
        <taxon>Pseudomonadota</taxon>
        <taxon>Gammaproteobacteria</taxon>
        <taxon>Moraxellales</taxon>
        <taxon>Moraxellaceae</taxon>
        <taxon>Alkanindiges</taxon>
    </lineage>
</organism>
<dbReference type="PANTHER" id="PTHR30158:SF3">
    <property type="entry name" value="MULTIDRUG EFFLUX PUMP SUBUNIT ACRA-RELATED"/>
    <property type="match status" value="1"/>
</dbReference>
<dbReference type="FunFam" id="2.40.420.20:FF:000001">
    <property type="entry name" value="Efflux RND transporter periplasmic adaptor subunit"/>
    <property type="match status" value="1"/>
</dbReference>
<feature type="compositionally biased region" description="Polar residues" evidence="3">
    <location>
        <begin position="424"/>
        <end position="434"/>
    </location>
</feature>
<dbReference type="EMBL" id="MLCN01000007">
    <property type="protein sequence ID" value="ONG41728.1"/>
    <property type="molecule type" value="Genomic_DNA"/>
</dbReference>
<gene>
    <name evidence="8" type="ORF">BKE30_02475</name>
</gene>
<dbReference type="Pfam" id="PF25917">
    <property type="entry name" value="BSH_RND"/>
    <property type="match status" value="1"/>
</dbReference>
<dbReference type="InterPro" id="IPR058626">
    <property type="entry name" value="MdtA-like_b-barrel"/>
</dbReference>
<dbReference type="Gene3D" id="2.40.30.170">
    <property type="match status" value="1"/>
</dbReference>
<feature type="domain" description="Multidrug resistance protein MdtA-like alpha-helical hairpin" evidence="4">
    <location>
        <begin position="114"/>
        <end position="182"/>
    </location>
</feature>
<evidence type="ECO:0000313" key="9">
    <source>
        <dbReference type="Proteomes" id="UP000192132"/>
    </source>
</evidence>
<dbReference type="Pfam" id="PF25967">
    <property type="entry name" value="RND-MFP_C"/>
    <property type="match status" value="1"/>
</dbReference>
<dbReference type="Proteomes" id="UP000192132">
    <property type="component" value="Unassembled WGS sequence"/>
</dbReference>
<proteinExistence type="inferred from homology"/>
<dbReference type="InterPro" id="IPR006143">
    <property type="entry name" value="RND_pump_MFP"/>
</dbReference>
<feature type="compositionally biased region" description="Low complexity" evidence="3">
    <location>
        <begin position="392"/>
        <end position="422"/>
    </location>
</feature>
<dbReference type="Pfam" id="PF25876">
    <property type="entry name" value="HH_MFP_RND"/>
    <property type="match status" value="1"/>
</dbReference>
<dbReference type="NCBIfam" id="TIGR01730">
    <property type="entry name" value="RND_mfp"/>
    <property type="match status" value="1"/>
</dbReference>
<evidence type="ECO:0000256" key="2">
    <source>
        <dbReference type="ARBA" id="ARBA00009477"/>
    </source>
</evidence>
<dbReference type="InterPro" id="IPR058625">
    <property type="entry name" value="MdtA-like_BSH"/>
</dbReference>
<dbReference type="PROSITE" id="PS51257">
    <property type="entry name" value="PROKAR_LIPOPROTEIN"/>
    <property type="match status" value="1"/>
</dbReference>
<evidence type="ECO:0000259" key="6">
    <source>
        <dbReference type="Pfam" id="PF25944"/>
    </source>
</evidence>
<keyword evidence="9" id="KW-1185">Reference proteome</keyword>
<dbReference type="SUPFAM" id="SSF111369">
    <property type="entry name" value="HlyD-like secretion proteins"/>
    <property type="match status" value="1"/>
</dbReference>
<reference evidence="8 9" key="1">
    <citation type="submission" date="2016-10" db="EMBL/GenBank/DDBJ databases">
        <title>Draft Genome sequence of Alkanindiges sp. strain H1.</title>
        <authorList>
            <person name="Subhash Y."/>
            <person name="Lee S."/>
        </authorList>
    </citation>
    <scope>NUCLEOTIDE SEQUENCE [LARGE SCALE GENOMIC DNA]</scope>
    <source>
        <strain evidence="8 9">H1</strain>
    </source>
</reference>
<feature type="domain" description="Multidrug resistance protein MdtA-like barrel-sandwich hybrid" evidence="5">
    <location>
        <begin position="74"/>
        <end position="215"/>
    </location>
</feature>
<comment type="caution">
    <text evidence="8">The sequence shown here is derived from an EMBL/GenBank/DDBJ whole genome shotgun (WGS) entry which is preliminary data.</text>
</comment>
<dbReference type="Gene3D" id="1.10.287.470">
    <property type="entry name" value="Helix hairpin bin"/>
    <property type="match status" value="1"/>
</dbReference>
<evidence type="ECO:0000256" key="1">
    <source>
        <dbReference type="ARBA" id="ARBA00004519"/>
    </source>
</evidence>
<dbReference type="InterPro" id="IPR058627">
    <property type="entry name" value="MdtA-like_C"/>
</dbReference>
<dbReference type="Pfam" id="PF25944">
    <property type="entry name" value="Beta-barrel_RND"/>
    <property type="match status" value="1"/>
</dbReference>
<evidence type="ECO:0000259" key="4">
    <source>
        <dbReference type="Pfam" id="PF25876"/>
    </source>
</evidence>
<dbReference type="RefSeq" id="WP_076877100.1">
    <property type="nucleotide sequence ID" value="NZ_MLCN01000007.1"/>
</dbReference>
<dbReference type="GO" id="GO:0005886">
    <property type="term" value="C:plasma membrane"/>
    <property type="evidence" value="ECO:0007669"/>
    <property type="project" value="UniProtKB-SubCell"/>
</dbReference>
<feature type="domain" description="Multidrug resistance protein MdtA-like C-terminal permuted SH3" evidence="7">
    <location>
        <begin position="312"/>
        <end position="372"/>
    </location>
</feature>
<dbReference type="OrthoDB" id="9800613at2"/>
<dbReference type="GO" id="GO:0022857">
    <property type="term" value="F:transmembrane transporter activity"/>
    <property type="evidence" value="ECO:0007669"/>
    <property type="project" value="InterPro"/>
</dbReference>
<protein>
    <submittedName>
        <fullName evidence="8">Efflux transporter periplasmic adaptor subunit</fullName>
    </submittedName>
</protein>
<dbReference type="InterPro" id="IPR058624">
    <property type="entry name" value="MdtA-like_HH"/>
</dbReference>
<evidence type="ECO:0000259" key="5">
    <source>
        <dbReference type="Pfam" id="PF25917"/>
    </source>
</evidence>
<evidence type="ECO:0000259" key="7">
    <source>
        <dbReference type="Pfam" id="PF25967"/>
    </source>
</evidence>
<dbReference type="STRING" id="1907941.BKE30_02475"/>
<dbReference type="GO" id="GO:0046677">
    <property type="term" value="P:response to antibiotic"/>
    <property type="evidence" value="ECO:0007669"/>
    <property type="project" value="TreeGrafter"/>
</dbReference>
<evidence type="ECO:0000313" key="8">
    <source>
        <dbReference type="EMBL" id="ONG41728.1"/>
    </source>
</evidence>
<feature type="region of interest" description="Disordered" evidence="3">
    <location>
        <begin position="390"/>
        <end position="447"/>
    </location>
</feature>
<feature type="domain" description="Multidrug resistance protein MdtA-like beta-barrel" evidence="6">
    <location>
        <begin position="219"/>
        <end position="306"/>
    </location>
</feature>
<comment type="similarity">
    <text evidence="2">Belongs to the membrane fusion protein (MFP) (TC 8.A.1) family.</text>
</comment>
<evidence type="ECO:0000256" key="3">
    <source>
        <dbReference type="SAM" id="MobiDB-lite"/>
    </source>
</evidence>
<comment type="subcellular location">
    <subcellularLocation>
        <location evidence="1">Cell inner membrane</location>
        <topology evidence="1">Lipid-anchor</topology>
    </subcellularLocation>
</comment>
<dbReference type="AlphaFoldDB" id="A0A1S8CWK5"/>
<name>A0A1S8CWK5_9GAMM</name>
<dbReference type="Gene3D" id="2.40.420.20">
    <property type="match status" value="1"/>
</dbReference>
<dbReference type="Gene3D" id="2.40.50.100">
    <property type="match status" value="1"/>
</dbReference>
<accession>A0A1S8CWK5</accession>